<dbReference type="Gene3D" id="3.40.190.10">
    <property type="entry name" value="Periplasmic binding protein-like II"/>
    <property type="match status" value="2"/>
</dbReference>
<dbReference type="SUPFAM" id="SSF53850">
    <property type="entry name" value="Periplasmic binding protein-like II"/>
    <property type="match status" value="1"/>
</dbReference>
<evidence type="ECO:0000313" key="1">
    <source>
        <dbReference type="EMBL" id="MCF2949636.1"/>
    </source>
</evidence>
<keyword evidence="2" id="KW-1185">Reference proteome</keyword>
<comment type="caution">
    <text evidence="1">The sequence shown here is derived from an EMBL/GenBank/DDBJ whole genome shotgun (WGS) entry which is preliminary data.</text>
</comment>
<protein>
    <submittedName>
        <fullName evidence="1">Transporter substrate-binding domain-containing protein</fullName>
    </submittedName>
</protein>
<dbReference type="PANTHER" id="PTHR38834">
    <property type="entry name" value="PERIPLASMIC SUBSTRATE BINDING PROTEIN FAMILY 3"/>
    <property type="match status" value="1"/>
</dbReference>
<name>A0ABS9D9J3_9ALTE</name>
<evidence type="ECO:0000313" key="2">
    <source>
        <dbReference type="Proteomes" id="UP001521137"/>
    </source>
</evidence>
<reference evidence="1 2" key="1">
    <citation type="submission" date="2022-01" db="EMBL/GenBank/DDBJ databases">
        <title>Paraglaciecola sp. G1-23.</title>
        <authorList>
            <person name="Jin M.S."/>
            <person name="Han D.M."/>
            <person name="Kim H.M."/>
            <person name="Jeon C.O."/>
        </authorList>
    </citation>
    <scope>NUCLEOTIDE SEQUENCE [LARGE SCALE GENOMIC DNA]</scope>
    <source>
        <strain evidence="1 2">G1-23</strain>
    </source>
</reference>
<dbReference type="EMBL" id="JAKGAS010000009">
    <property type="protein sequence ID" value="MCF2949636.1"/>
    <property type="molecule type" value="Genomic_DNA"/>
</dbReference>
<organism evidence="1 2">
    <name type="scientific">Paraglaciecola algarum</name>
    <dbReference type="NCBI Taxonomy" id="3050085"/>
    <lineage>
        <taxon>Bacteria</taxon>
        <taxon>Pseudomonadati</taxon>
        <taxon>Pseudomonadota</taxon>
        <taxon>Gammaproteobacteria</taxon>
        <taxon>Alteromonadales</taxon>
        <taxon>Alteromonadaceae</taxon>
        <taxon>Paraglaciecola</taxon>
    </lineage>
</organism>
<gene>
    <name evidence="1" type="ORF">L0668_16055</name>
</gene>
<dbReference type="RefSeq" id="WP_235313739.1">
    <property type="nucleotide sequence ID" value="NZ_JAKGAS010000009.1"/>
</dbReference>
<sequence>MTWLFCQTCFSQNTDVHVVTELSPPYQIIINNEVAGSSTDKVRALLTQGQISSTFSMYPWARAYEMAVNSPNTLIYSIAKTKERKHLFHWLAPVTYYKLGLVAKSDRADLLQVSLNNLANYLVAVQRADIAHNWMLKQGFEENKHFIVSPNIESSWQLLLKEKVDFIIESPELMLNMLKSFNLAENTTQYVLPIPELELVGYLAANKHLDNTILRKLKDATNASSK</sequence>
<proteinExistence type="predicted"/>
<dbReference type="PANTHER" id="PTHR38834:SF3">
    <property type="entry name" value="SOLUTE-BINDING PROTEIN FAMILY 3_N-TERMINAL DOMAIN-CONTAINING PROTEIN"/>
    <property type="match status" value="1"/>
</dbReference>
<dbReference type="Proteomes" id="UP001521137">
    <property type="component" value="Unassembled WGS sequence"/>
</dbReference>
<accession>A0ABS9D9J3</accession>